<gene>
    <name evidence="1" type="ORF">C3L50_10615</name>
</gene>
<comment type="caution">
    <text evidence="1">The sequence shown here is derived from an EMBL/GenBank/DDBJ whole genome shotgun (WGS) entry which is preliminary data.</text>
</comment>
<evidence type="ECO:0000313" key="1">
    <source>
        <dbReference type="EMBL" id="POY39677.1"/>
    </source>
</evidence>
<sequence length="178" mass="19943">MNKFLRITFLSVFFLSCSSDLDFEQVNDLKLEPIAVANLAAFDIKANQFVVGGVEQSLVGDVMDFDVFSDVDFSKNLSRVDLFFEFNNTINRAYNVNFYLLDDNNSKLYTIPFFVPANSGSPIVISKTEIFENTKLDILIKTKKVAFVITMLPGTPLTDASVGNLKMRSSATIYFLGQ</sequence>
<protein>
    <submittedName>
        <fullName evidence="1">Uncharacterized protein</fullName>
    </submittedName>
</protein>
<evidence type="ECO:0000313" key="2">
    <source>
        <dbReference type="Proteomes" id="UP000237310"/>
    </source>
</evidence>
<dbReference type="PROSITE" id="PS51257">
    <property type="entry name" value="PROKAR_LIPOPROTEIN"/>
    <property type="match status" value="1"/>
</dbReference>
<dbReference type="Proteomes" id="UP000237310">
    <property type="component" value="Unassembled WGS sequence"/>
</dbReference>
<name>A0A2S5ABQ4_9FLAO</name>
<keyword evidence="2" id="KW-1185">Reference proteome</keyword>
<dbReference type="EMBL" id="PQVG01000005">
    <property type="protein sequence ID" value="POY39677.1"/>
    <property type="molecule type" value="Genomic_DNA"/>
</dbReference>
<reference evidence="1 2" key="1">
    <citation type="submission" date="2018-01" db="EMBL/GenBank/DDBJ databases">
        <authorList>
            <person name="Gaut B.S."/>
            <person name="Morton B.R."/>
            <person name="Clegg M.T."/>
            <person name="Duvall M.R."/>
        </authorList>
    </citation>
    <scope>NUCLEOTIDE SEQUENCE [LARGE SCALE GENOMIC DNA]</scope>
    <source>
        <strain evidence="1 2">HR-AY</strain>
    </source>
</reference>
<accession>A0A2S5ABQ4</accession>
<proteinExistence type="predicted"/>
<dbReference type="AlphaFoldDB" id="A0A2S5ABQ4"/>
<organism evidence="1 2">
    <name type="scientific">Flavobacterium alvei</name>
    <dbReference type="NCBI Taxonomy" id="2080416"/>
    <lineage>
        <taxon>Bacteria</taxon>
        <taxon>Pseudomonadati</taxon>
        <taxon>Bacteroidota</taxon>
        <taxon>Flavobacteriia</taxon>
        <taxon>Flavobacteriales</taxon>
        <taxon>Flavobacteriaceae</taxon>
        <taxon>Flavobacterium</taxon>
    </lineage>
</organism>
<dbReference type="OrthoDB" id="1448832at2"/>